<dbReference type="EMBL" id="JACHHH010000011">
    <property type="protein sequence ID" value="MBB6042041.1"/>
    <property type="molecule type" value="Genomic_DNA"/>
</dbReference>
<keyword evidence="2" id="KW-0560">Oxidoreductase</keyword>
<evidence type="ECO:0000313" key="2">
    <source>
        <dbReference type="EMBL" id="MBB6042041.1"/>
    </source>
</evidence>
<dbReference type="GO" id="GO:0050418">
    <property type="term" value="F:hydroxylamine reductase activity"/>
    <property type="evidence" value="ECO:0007669"/>
    <property type="project" value="UniProtKB-EC"/>
</dbReference>
<proteinExistence type="predicted"/>
<dbReference type="EC" id="1.7.99.1" evidence="2"/>
<dbReference type="GeneID" id="85015558"/>
<dbReference type="Gene3D" id="1.10.3910.10">
    <property type="entry name" value="SP0561-like"/>
    <property type="match status" value="1"/>
</dbReference>
<dbReference type="SUPFAM" id="SSF140683">
    <property type="entry name" value="SP0561-like"/>
    <property type="match status" value="1"/>
</dbReference>
<dbReference type="NCBIfam" id="TIGR03980">
    <property type="entry name" value="prismane_assoc"/>
    <property type="match status" value="1"/>
</dbReference>
<dbReference type="PANTHER" id="PTHR39341">
    <property type="entry name" value="BSL7085 PROTEIN"/>
    <property type="match status" value="1"/>
</dbReference>
<sequence>MDEITKDMKIGDILALNELIAPFLMQNGLGCVSCSASSAESLEEACELHGINVEDLTEDLNDVLREYLETQEASQNG</sequence>
<organism evidence="2 3">
    <name type="scientific">Oribacterium sinus</name>
    <dbReference type="NCBI Taxonomy" id="237576"/>
    <lineage>
        <taxon>Bacteria</taxon>
        <taxon>Bacillati</taxon>
        <taxon>Bacillota</taxon>
        <taxon>Clostridia</taxon>
        <taxon>Lachnospirales</taxon>
        <taxon>Lachnospiraceae</taxon>
        <taxon>Oribacterium</taxon>
    </lineage>
</organism>
<dbReference type="InterPro" id="IPR023883">
    <property type="entry name" value="CHP03980_redox-disulphide"/>
</dbReference>
<reference evidence="2 3" key="1">
    <citation type="submission" date="2020-08" db="EMBL/GenBank/DDBJ databases">
        <title>Genomic Encyclopedia of Type Strains, Phase IV (KMG-IV): sequencing the most valuable type-strain genomes for metagenomic binning, comparative biology and taxonomic classification.</title>
        <authorList>
            <person name="Goeker M."/>
        </authorList>
    </citation>
    <scope>NUCLEOTIDE SEQUENCE [LARGE SCALE GENOMIC DNA]</scope>
    <source>
        <strain evidence="2 3">DSM 17245</strain>
    </source>
</reference>
<dbReference type="PANTHER" id="PTHR39341:SF1">
    <property type="entry name" value="DUF1858 DOMAIN-CONTAINING PROTEIN"/>
    <property type="match status" value="1"/>
</dbReference>
<feature type="domain" description="DUF1858" evidence="1">
    <location>
        <begin position="4"/>
        <end position="56"/>
    </location>
</feature>
<dbReference type="InterPro" id="IPR038062">
    <property type="entry name" value="ScdA-like_N_sf"/>
</dbReference>
<name>A0A7W9SHR6_9FIRM</name>
<dbReference type="RefSeq" id="WP_183684562.1">
    <property type="nucleotide sequence ID" value="NZ_CAUQIH010000010.1"/>
</dbReference>
<dbReference type="AlphaFoldDB" id="A0A7W9SHR6"/>
<accession>A0A7W9SHR6</accession>
<gene>
    <name evidence="2" type="ORF">HNQ46_002036</name>
</gene>
<protein>
    <submittedName>
        <fullName evidence="2">Hydroxylamine reductase</fullName>
        <ecNumber evidence="2">1.7.99.1</ecNumber>
    </submittedName>
</protein>
<dbReference type="Pfam" id="PF08984">
    <property type="entry name" value="DUF1858"/>
    <property type="match status" value="1"/>
</dbReference>
<evidence type="ECO:0000313" key="3">
    <source>
        <dbReference type="Proteomes" id="UP000522163"/>
    </source>
</evidence>
<dbReference type="InterPro" id="IPR015077">
    <property type="entry name" value="DUF1858"/>
</dbReference>
<comment type="caution">
    <text evidence="2">The sequence shown here is derived from an EMBL/GenBank/DDBJ whole genome shotgun (WGS) entry which is preliminary data.</text>
</comment>
<dbReference type="Proteomes" id="UP000522163">
    <property type="component" value="Unassembled WGS sequence"/>
</dbReference>
<evidence type="ECO:0000259" key="1">
    <source>
        <dbReference type="Pfam" id="PF08984"/>
    </source>
</evidence>